<accession>A0AAW1FEQ3</accession>
<dbReference type="EMBL" id="JBCEZU010000067">
    <property type="protein sequence ID" value="KAK9533165.1"/>
    <property type="molecule type" value="Genomic_DNA"/>
</dbReference>
<proteinExistence type="predicted"/>
<evidence type="ECO:0000313" key="1">
    <source>
        <dbReference type="EMBL" id="KAK9533165.1"/>
    </source>
</evidence>
<dbReference type="Proteomes" id="UP001488805">
    <property type="component" value="Unassembled WGS sequence"/>
</dbReference>
<evidence type="ECO:0000313" key="2">
    <source>
        <dbReference type="Proteomes" id="UP001488805"/>
    </source>
</evidence>
<gene>
    <name evidence="1" type="ORF">VZT92_008312</name>
</gene>
<comment type="caution">
    <text evidence="1">The sequence shown here is derived from an EMBL/GenBank/DDBJ whole genome shotgun (WGS) entry which is preliminary data.</text>
</comment>
<name>A0AAW1FEQ3_ZOAVI</name>
<sequence>MKQETPRLNYSFDQGAALAQPEAFIMAVLVPLNQRLPIHTLPDSAELPWPALQVVGNTLTEFTRYFQDSFSA</sequence>
<protein>
    <submittedName>
        <fullName evidence="1">Uncharacterized protein</fullName>
    </submittedName>
</protein>
<dbReference type="AlphaFoldDB" id="A0AAW1FEQ3"/>
<keyword evidence="2" id="KW-1185">Reference proteome</keyword>
<reference evidence="1 2" key="1">
    <citation type="journal article" date="2024" name="Genome Biol. Evol.">
        <title>Chromosome-level genome assembly of the viviparous eelpout Zoarces viviparus.</title>
        <authorList>
            <person name="Fuhrmann N."/>
            <person name="Brasseur M.V."/>
            <person name="Bakowski C.E."/>
            <person name="Podsiadlowski L."/>
            <person name="Prost S."/>
            <person name="Krehenwinkel H."/>
            <person name="Mayer C."/>
        </authorList>
    </citation>
    <scope>NUCLEOTIDE SEQUENCE [LARGE SCALE GENOMIC DNA]</scope>
    <source>
        <strain evidence="1">NO-MEL_2022_Ind0_liver</strain>
    </source>
</reference>
<organism evidence="1 2">
    <name type="scientific">Zoarces viviparus</name>
    <name type="common">Viviparous eelpout</name>
    <name type="synonym">Blennius viviparus</name>
    <dbReference type="NCBI Taxonomy" id="48416"/>
    <lineage>
        <taxon>Eukaryota</taxon>
        <taxon>Metazoa</taxon>
        <taxon>Chordata</taxon>
        <taxon>Craniata</taxon>
        <taxon>Vertebrata</taxon>
        <taxon>Euteleostomi</taxon>
        <taxon>Actinopterygii</taxon>
        <taxon>Neopterygii</taxon>
        <taxon>Teleostei</taxon>
        <taxon>Neoteleostei</taxon>
        <taxon>Acanthomorphata</taxon>
        <taxon>Eupercaria</taxon>
        <taxon>Perciformes</taxon>
        <taxon>Cottioidei</taxon>
        <taxon>Zoarcales</taxon>
        <taxon>Zoarcidae</taxon>
        <taxon>Zoarcinae</taxon>
        <taxon>Zoarces</taxon>
    </lineage>
</organism>